<name>A0A8S1R250_9CILI</name>
<evidence type="ECO:0000256" key="2">
    <source>
        <dbReference type="SAM" id="MobiDB-lite"/>
    </source>
</evidence>
<dbReference type="GO" id="GO:0006886">
    <property type="term" value="P:intracellular protein transport"/>
    <property type="evidence" value="ECO:0007669"/>
    <property type="project" value="InterPro"/>
</dbReference>
<sequence length="704" mass="80945">MMAMCSKKAYLKRRNGDNKYDVDTNIFQVKFDCLKENIVKIHQGDPIMCQQCETVLNKYSKIEDDVQNQQFGKQVWICEFCNTKNQIQIEKEEIPKNEDTIYLIQSAQEMQIQIENGDNSVVFCIDTSGSMSSTVEIKGKVNFKHGISAEEYEMLKQFIEPGDEHQIWPQFNTKHVTHVSRKQCVMAAIEQQIGELKKKNPNKIVGLVTFNNEVVVYGDGSEVPITIAGDRLFKQDEIENLLNGTAKQLMKHPIKEQAETLMKKFEKLQEKGQTALGPALISALQLAKVGKPGSMIIICTDGLANLGLGSLDNDANKQFYEDLGVFASQCGVVISVVTIKGEGCKVDILGSLSEKTNGTVTRVKPEDIEKDFANILKDELVGTQVQLFVNLHHALKFRGEDDPNIGNKLKREIGNATIATTQTFEYQVKNDQELQKEQIDIKDLKTVPFQIKVQYTNLHGDRLMRVVTQQVSTTENVQEAEEEAEVEVIHKRMAQKTAQIAKKGNYQEAQTYNTQWDGYVQRNANINNNQLNQQKNYNFQQHNLKLQTAVQRQEIRKDRLSQPLTNPQYQPQSNFPNFLKTDINLQQPPPPPIFQQQYCQMPLFNHSFGAKLPQQEQHQQQLIKELKQQEEKQVQIQELKQQEEKQVQIQELKQQEEKQVQLQELKQEEKQIQIQELKQEKNQSFSDDEDEEMADLFQFEQGKY</sequence>
<evidence type="ECO:0000256" key="1">
    <source>
        <dbReference type="ARBA" id="ARBA00008334"/>
    </source>
</evidence>
<dbReference type="Pfam" id="PF04811">
    <property type="entry name" value="Sec23_trunk"/>
    <property type="match status" value="1"/>
</dbReference>
<dbReference type="InterPro" id="IPR006896">
    <property type="entry name" value="Sec23/24_trunk_dom"/>
</dbReference>
<evidence type="ECO:0000259" key="3">
    <source>
        <dbReference type="Pfam" id="PF04810"/>
    </source>
</evidence>
<dbReference type="GO" id="GO:0030127">
    <property type="term" value="C:COPII vesicle coat"/>
    <property type="evidence" value="ECO:0007669"/>
    <property type="project" value="InterPro"/>
</dbReference>
<dbReference type="OrthoDB" id="10064214at2759"/>
<dbReference type="Pfam" id="PF04810">
    <property type="entry name" value="zf-Sec23_Sec24"/>
    <property type="match status" value="1"/>
</dbReference>
<dbReference type="PANTHER" id="PTHR13803:SF36">
    <property type="entry name" value="TYPE A VON WILLEBRAND FACTOR DOMAIN-CONTAINING PROTEIN"/>
    <property type="match status" value="1"/>
</dbReference>
<dbReference type="Proteomes" id="UP000692954">
    <property type="component" value="Unassembled WGS sequence"/>
</dbReference>
<feature type="domain" description="Zinc finger Sec23/Sec24-type" evidence="3">
    <location>
        <begin position="46"/>
        <end position="88"/>
    </location>
</feature>
<keyword evidence="6" id="KW-1185">Reference proteome</keyword>
<dbReference type="InterPro" id="IPR050550">
    <property type="entry name" value="SEC23_SEC24_subfamily"/>
</dbReference>
<evidence type="ECO:0000313" key="5">
    <source>
        <dbReference type="EMBL" id="CAD8121152.1"/>
    </source>
</evidence>
<dbReference type="AlphaFoldDB" id="A0A8S1R250"/>
<feature type="region of interest" description="Disordered" evidence="2">
    <location>
        <begin position="679"/>
        <end position="704"/>
    </location>
</feature>
<gene>
    <name evidence="5" type="ORF">PSON_ATCC_30995.1.T1300080</name>
</gene>
<dbReference type="InterPro" id="IPR006895">
    <property type="entry name" value="Znf_Sec23_Sec24"/>
</dbReference>
<comment type="similarity">
    <text evidence="1">Belongs to the SEC23/SEC24 family. SEC24 subfamily.</text>
</comment>
<evidence type="ECO:0000259" key="4">
    <source>
        <dbReference type="Pfam" id="PF04811"/>
    </source>
</evidence>
<organism evidence="5 6">
    <name type="scientific">Paramecium sonneborni</name>
    <dbReference type="NCBI Taxonomy" id="65129"/>
    <lineage>
        <taxon>Eukaryota</taxon>
        <taxon>Sar</taxon>
        <taxon>Alveolata</taxon>
        <taxon>Ciliophora</taxon>
        <taxon>Intramacronucleata</taxon>
        <taxon>Oligohymenophorea</taxon>
        <taxon>Peniculida</taxon>
        <taxon>Parameciidae</taxon>
        <taxon>Paramecium</taxon>
    </lineage>
</organism>
<dbReference type="GO" id="GO:0008270">
    <property type="term" value="F:zinc ion binding"/>
    <property type="evidence" value="ECO:0007669"/>
    <property type="project" value="InterPro"/>
</dbReference>
<evidence type="ECO:0000313" key="6">
    <source>
        <dbReference type="Proteomes" id="UP000692954"/>
    </source>
</evidence>
<dbReference type="GO" id="GO:0000149">
    <property type="term" value="F:SNARE binding"/>
    <property type="evidence" value="ECO:0007669"/>
    <property type="project" value="TreeGrafter"/>
</dbReference>
<reference evidence="5" key="1">
    <citation type="submission" date="2021-01" db="EMBL/GenBank/DDBJ databases">
        <authorList>
            <consortium name="Genoscope - CEA"/>
            <person name="William W."/>
        </authorList>
    </citation>
    <scope>NUCLEOTIDE SEQUENCE</scope>
</reference>
<proteinExistence type="inferred from homology"/>
<dbReference type="EMBL" id="CAJJDN010000130">
    <property type="protein sequence ID" value="CAD8121152.1"/>
    <property type="molecule type" value="Genomic_DNA"/>
</dbReference>
<accession>A0A8S1R250</accession>
<comment type="caution">
    <text evidence="5">The sequence shown here is derived from an EMBL/GenBank/DDBJ whole genome shotgun (WGS) entry which is preliminary data.</text>
</comment>
<protein>
    <submittedName>
        <fullName evidence="5">Uncharacterized protein</fullName>
    </submittedName>
</protein>
<dbReference type="PANTHER" id="PTHR13803">
    <property type="entry name" value="SEC24-RELATED PROTEIN"/>
    <property type="match status" value="1"/>
</dbReference>
<feature type="domain" description="Sec23/Sec24 trunk" evidence="4">
    <location>
        <begin position="183"/>
        <end position="318"/>
    </location>
</feature>
<dbReference type="GO" id="GO:0090110">
    <property type="term" value="P:COPII-coated vesicle cargo loading"/>
    <property type="evidence" value="ECO:0007669"/>
    <property type="project" value="TreeGrafter"/>
</dbReference>
<dbReference type="GO" id="GO:0070971">
    <property type="term" value="C:endoplasmic reticulum exit site"/>
    <property type="evidence" value="ECO:0007669"/>
    <property type="project" value="TreeGrafter"/>
</dbReference>